<dbReference type="Pfam" id="PF00270">
    <property type="entry name" value="DEAD"/>
    <property type="match status" value="1"/>
</dbReference>
<feature type="domain" description="Helicase ATP-binding" evidence="18">
    <location>
        <begin position="25"/>
        <end position="193"/>
    </location>
</feature>
<dbReference type="InterPro" id="IPR002121">
    <property type="entry name" value="HRDC_dom"/>
</dbReference>
<evidence type="ECO:0000256" key="8">
    <source>
        <dbReference type="ARBA" id="ARBA00022806"/>
    </source>
</evidence>
<keyword evidence="13" id="KW-0234">DNA repair</keyword>
<dbReference type="CDD" id="cd17920">
    <property type="entry name" value="DEXHc_RecQ"/>
    <property type="match status" value="1"/>
</dbReference>
<dbReference type="SMART" id="SM00956">
    <property type="entry name" value="RQC"/>
    <property type="match status" value="1"/>
</dbReference>
<dbReference type="SMART" id="SM00341">
    <property type="entry name" value="HRDC"/>
    <property type="match status" value="1"/>
</dbReference>
<keyword evidence="21" id="KW-1185">Reference proteome</keyword>
<dbReference type="RefSeq" id="WP_055733660.1">
    <property type="nucleotide sequence ID" value="NZ_BMDY01000008.1"/>
</dbReference>
<dbReference type="InterPro" id="IPR018982">
    <property type="entry name" value="RQC_domain"/>
</dbReference>
<comment type="cofactor">
    <cofactor evidence="2">
        <name>Zn(2+)</name>
        <dbReference type="ChEBI" id="CHEBI:29105"/>
    </cofactor>
</comment>
<evidence type="ECO:0000256" key="13">
    <source>
        <dbReference type="ARBA" id="ARBA00023204"/>
    </source>
</evidence>
<evidence type="ECO:0000256" key="10">
    <source>
        <dbReference type="ARBA" id="ARBA00022840"/>
    </source>
</evidence>
<dbReference type="EC" id="5.6.2.4" evidence="16"/>
<evidence type="ECO:0000256" key="7">
    <source>
        <dbReference type="ARBA" id="ARBA00022801"/>
    </source>
</evidence>
<dbReference type="InterPro" id="IPR027417">
    <property type="entry name" value="P-loop_NTPase"/>
</dbReference>
<dbReference type="InterPro" id="IPR001650">
    <property type="entry name" value="Helicase_C-like"/>
</dbReference>
<evidence type="ECO:0000256" key="3">
    <source>
        <dbReference type="ARBA" id="ARBA00005446"/>
    </source>
</evidence>
<dbReference type="InterPro" id="IPR044876">
    <property type="entry name" value="HRDC_dom_sf"/>
</dbReference>
<sequence>MQRAQQVLQDVFGFAEFRTGQAEVIQRLLDNQDCLAIMPTGGGKSLCYQIPAIVKTGLTVVVSPLISLMKDQVDSLQRNGVNAAYLNSTLEREQQFQIYRRLQQGEIKLLYISPERLINGDLLARLAELNVAMFAIDEAHCISQWGHDFRPEYNALGCLKQHFPHLPLVALTATADDTTRQDILQRLNLTEAFTLVSSFDRPNIRYTLQEKYRPWQQLSDFVKRRREDSGIVYCSSRKRVEELAHKLSAEGIRSAAYHAGLPIAERQSVQEQFQRDEVEVVVATVAFGMGIDKPNVRYVFHYDIPRNIEAYYQETGRAGRDGTEAEAVLLYDPADANWLRRMIEENEDEQQRRVESHKFNAIVAFAEAQTCRRQVLLNYFGEYLATACGNCDVCLDPPKQYDGLQDAQKALSCVYRLGQRFGIGYVIEVLRGSMSQRILEQGHDKLSTHGIGKHASHEHWMSVLRQLIHLGLLQQNIARSSVLQLTEAARPFLKGELPLSLAVPRINTTKQSKKTANYGVYDKRLFALLRNLRKRLADEESVPPFVVFNDATLIEMAQQQPQTQHEMLAISGVGLKKLERYGYQFLALIDQYQA</sequence>
<dbReference type="InterPro" id="IPR036388">
    <property type="entry name" value="WH-like_DNA-bd_sf"/>
</dbReference>
<feature type="domain" description="HRDC" evidence="17">
    <location>
        <begin position="519"/>
        <end position="594"/>
    </location>
</feature>
<dbReference type="NCBIfam" id="TIGR01389">
    <property type="entry name" value="recQ"/>
    <property type="match status" value="1"/>
</dbReference>
<dbReference type="SUPFAM" id="SSF47819">
    <property type="entry name" value="HRDC-like"/>
    <property type="match status" value="1"/>
</dbReference>
<evidence type="ECO:0000256" key="9">
    <source>
        <dbReference type="ARBA" id="ARBA00022833"/>
    </source>
</evidence>
<evidence type="ECO:0000256" key="2">
    <source>
        <dbReference type="ARBA" id="ARBA00001947"/>
    </source>
</evidence>
<evidence type="ECO:0000256" key="4">
    <source>
        <dbReference type="ARBA" id="ARBA00022723"/>
    </source>
</evidence>
<evidence type="ECO:0000256" key="12">
    <source>
        <dbReference type="ARBA" id="ARBA00023172"/>
    </source>
</evidence>
<evidence type="ECO:0000259" key="17">
    <source>
        <dbReference type="PROSITE" id="PS50967"/>
    </source>
</evidence>
<keyword evidence="5" id="KW-0547">Nucleotide-binding</keyword>
<accession>A0ABQ1I0X7</accession>
<keyword evidence="14" id="KW-0413">Isomerase</keyword>
<dbReference type="Pfam" id="PF00570">
    <property type="entry name" value="HRDC"/>
    <property type="match status" value="1"/>
</dbReference>
<evidence type="ECO:0000256" key="15">
    <source>
        <dbReference type="ARBA" id="ARBA00034617"/>
    </source>
</evidence>
<evidence type="ECO:0000256" key="14">
    <source>
        <dbReference type="ARBA" id="ARBA00023235"/>
    </source>
</evidence>
<keyword evidence="6" id="KW-0227">DNA damage</keyword>
<comment type="cofactor">
    <cofactor evidence="1">
        <name>Mg(2+)</name>
        <dbReference type="ChEBI" id="CHEBI:18420"/>
    </cofactor>
</comment>
<comment type="similarity">
    <text evidence="3">Belongs to the helicase family. RecQ subfamily.</text>
</comment>
<feature type="domain" description="Helicase C-terminal" evidence="19">
    <location>
        <begin position="217"/>
        <end position="362"/>
    </location>
</feature>
<dbReference type="Pfam" id="PF16124">
    <property type="entry name" value="RecQ_Zn_bind"/>
    <property type="match status" value="1"/>
</dbReference>
<evidence type="ECO:0000256" key="6">
    <source>
        <dbReference type="ARBA" id="ARBA00022763"/>
    </source>
</evidence>
<dbReference type="InterPro" id="IPR014001">
    <property type="entry name" value="Helicase_ATP-bd"/>
</dbReference>
<evidence type="ECO:0000259" key="19">
    <source>
        <dbReference type="PROSITE" id="PS51194"/>
    </source>
</evidence>
<dbReference type="EMBL" id="BMDY01000008">
    <property type="protein sequence ID" value="GGB04337.1"/>
    <property type="molecule type" value="Genomic_DNA"/>
</dbReference>
<evidence type="ECO:0000256" key="1">
    <source>
        <dbReference type="ARBA" id="ARBA00001946"/>
    </source>
</evidence>
<dbReference type="PROSITE" id="PS51192">
    <property type="entry name" value="HELICASE_ATP_BIND_1"/>
    <property type="match status" value="1"/>
</dbReference>
<proteinExistence type="inferred from homology"/>
<name>A0ABQ1I0X7_9ALTE</name>
<dbReference type="Proteomes" id="UP000651977">
    <property type="component" value="Unassembled WGS sequence"/>
</dbReference>
<dbReference type="Gene3D" id="3.40.50.300">
    <property type="entry name" value="P-loop containing nucleotide triphosphate hydrolases"/>
    <property type="match status" value="2"/>
</dbReference>
<organism evidence="20 21">
    <name type="scientific">Agarivorans gilvus</name>
    <dbReference type="NCBI Taxonomy" id="680279"/>
    <lineage>
        <taxon>Bacteria</taxon>
        <taxon>Pseudomonadati</taxon>
        <taxon>Pseudomonadota</taxon>
        <taxon>Gammaproteobacteria</taxon>
        <taxon>Alteromonadales</taxon>
        <taxon>Alteromonadaceae</taxon>
        <taxon>Agarivorans</taxon>
    </lineage>
</organism>
<dbReference type="InterPro" id="IPR004589">
    <property type="entry name" value="DNA_helicase_ATP-dep_RecQ"/>
</dbReference>
<keyword evidence="10" id="KW-0067">ATP-binding</keyword>
<evidence type="ECO:0000313" key="21">
    <source>
        <dbReference type="Proteomes" id="UP000651977"/>
    </source>
</evidence>
<evidence type="ECO:0000259" key="18">
    <source>
        <dbReference type="PROSITE" id="PS51192"/>
    </source>
</evidence>
<dbReference type="NCBIfam" id="TIGR00614">
    <property type="entry name" value="recQ_fam"/>
    <property type="match status" value="1"/>
</dbReference>
<reference evidence="21" key="1">
    <citation type="journal article" date="2019" name="Int. J. Syst. Evol. Microbiol.">
        <title>The Global Catalogue of Microorganisms (GCM) 10K type strain sequencing project: providing services to taxonomists for standard genome sequencing and annotation.</title>
        <authorList>
            <consortium name="The Broad Institute Genomics Platform"/>
            <consortium name="The Broad Institute Genome Sequencing Center for Infectious Disease"/>
            <person name="Wu L."/>
            <person name="Ma J."/>
        </authorList>
    </citation>
    <scope>NUCLEOTIDE SEQUENCE [LARGE SCALE GENOMIC DNA]</scope>
    <source>
        <strain evidence="21">CGMCC 1.10131</strain>
    </source>
</reference>
<dbReference type="InterPro" id="IPR032284">
    <property type="entry name" value="RecQ_Zn-bd"/>
</dbReference>
<evidence type="ECO:0000313" key="20">
    <source>
        <dbReference type="EMBL" id="GGB04337.1"/>
    </source>
</evidence>
<keyword evidence="12" id="KW-0233">DNA recombination</keyword>
<dbReference type="InterPro" id="IPR010997">
    <property type="entry name" value="HRDC-like_sf"/>
</dbReference>
<dbReference type="SUPFAM" id="SSF52540">
    <property type="entry name" value="P-loop containing nucleoside triphosphate hydrolases"/>
    <property type="match status" value="2"/>
</dbReference>
<dbReference type="InterPro" id="IPR006293">
    <property type="entry name" value="DNA_helicase_ATP-dep_RecQ_bac"/>
</dbReference>
<evidence type="ECO:0000256" key="16">
    <source>
        <dbReference type="NCBIfam" id="TIGR01389"/>
    </source>
</evidence>
<dbReference type="PANTHER" id="PTHR13710:SF105">
    <property type="entry name" value="ATP-DEPENDENT DNA HELICASE Q1"/>
    <property type="match status" value="1"/>
</dbReference>
<dbReference type="PROSITE" id="PS51194">
    <property type="entry name" value="HELICASE_CTER"/>
    <property type="match status" value="1"/>
</dbReference>
<dbReference type="InterPro" id="IPR011545">
    <property type="entry name" value="DEAD/DEAH_box_helicase_dom"/>
</dbReference>
<gene>
    <name evidence="20" type="primary">recQ</name>
    <name evidence="20" type="ORF">GCM10007414_17080</name>
</gene>
<comment type="catalytic activity">
    <reaction evidence="15">
        <text>Couples ATP hydrolysis with the unwinding of duplex DNA by translocating in the 3'-5' direction.</text>
        <dbReference type="EC" id="5.6.2.4"/>
    </reaction>
</comment>
<dbReference type="GO" id="GO:0004386">
    <property type="term" value="F:helicase activity"/>
    <property type="evidence" value="ECO:0007669"/>
    <property type="project" value="UniProtKB-KW"/>
</dbReference>
<dbReference type="Pfam" id="PF09382">
    <property type="entry name" value="RQC"/>
    <property type="match status" value="1"/>
</dbReference>
<dbReference type="Gene3D" id="1.10.150.80">
    <property type="entry name" value="HRDC domain"/>
    <property type="match status" value="1"/>
</dbReference>
<keyword evidence="7" id="KW-0378">Hydrolase</keyword>
<keyword evidence="4" id="KW-0479">Metal-binding</keyword>
<keyword evidence="8 20" id="KW-0347">Helicase</keyword>
<dbReference type="PROSITE" id="PS50967">
    <property type="entry name" value="HRDC"/>
    <property type="match status" value="1"/>
</dbReference>
<evidence type="ECO:0000256" key="11">
    <source>
        <dbReference type="ARBA" id="ARBA00023125"/>
    </source>
</evidence>
<dbReference type="PANTHER" id="PTHR13710">
    <property type="entry name" value="DNA HELICASE RECQ FAMILY MEMBER"/>
    <property type="match status" value="1"/>
</dbReference>
<evidence type="ECO:0000256" key="5">
    <source>
        <dbReference type="ARBA" id="ARBA00022741"/>
    </source>
</evidence>
<dbReference type="Pfam" id="PF00271">
    <property type="entry name" value="Helicase_C"/>
    <property type="match status" value="1"/>
</dbReference>
<keyword evidence="9" id="KW-0862">Zinc</keyword>
<keyword evidence="11" id="KW-0238">DNA-binding</keyword>
<protein>
    <recommendedName>
        <fullName evidence="16">DNA helicase RecQ</fullName>
        <ecNumber evidence="16">5.6.2.4</ecNumber>
    </recommendedName>
</protein>
<dbReference type="SMART" id="SM00490">
    <property type="entry name" value="HELICc"/>
    <property type="match status" value="1"/>
</dbReference>
<comment type="caution">
    <text evidence="20">The sequence shown here is derived from an EMBL/GenBank/DDBJ whole genome shotgun (WGS) entry which is preliminary data.</text>
</comment>
<dbReference type="Gene3D" id="1.10.10.10">
    <property type="entry name" value="Winged helix-like DNA-binding domain superfamily/Winged helix DNA-binding domain"/>
    <property type="match status" value="1"/>
</dbReference>
<dbReference type="SMART" id="SM00487">
    <property type="entry name" value="DEXDc"/>
    <property type="match status" value="1"/>
</dbReference>